<comment type="subcellular location">
    <subcellularLocation>
        <location evidence="1">Membrane</location>
        <topology evidence="1">Multi-pass membrane protein</topology>
    </subcellularLocation>
</comment>
<keyword evidence="3" id="KW-1133">Transmembrane helix</keyword>
<gene>
    <name evidence="6" type="ORF">DFH08DRAFT_954646</name>
</gene>
<feature type="compositionally biased region" description="Pro residues" evidence="5">
    <location>
        <begin position="17"/>
        <end position="26"/>
    </location>
</feature>
<evidence type="ECO:0000256" key="3">
    <source>
        <dbReference type="ARBA" id="ARBA00022989"/>
    </source>
</evidence>
<accession>A0AAD7AH53</accession>
<evidence type="ECO:0000256" key="2">
    <source>
        <dbReference type="ARBA" id="ARBA00022692"/>
    </source>
</evidence>
<keyword evidence="7" id="KW-1185">Reference proteome</keyword>
<dbReference type="Proteomes" id="UP001218218">
    <property type="component" value="Unassembled WGS sequence"/>
</dbReference>
<feature type="region of interest" description="Disordered" evidence="5">
    <location>
        <begin position="1"/>
        <end position="50"/>
    </location>
</feature>
<keyword evidence="4" id="KW-0472">Membrane</keyword>
<evidence type="ECO:0000256" key="5">
    <source>
        <dbReference type="SAM" id="MobiDB-lite"/>
    </source>
</evidence>
<sequence>MQSSSSSSHFASFAAYTPPPDDPAALPPTSKAPARPWFPAHASSQNDTSYQSGGIPTFGAAASGGLGAVEEAESQQNQWETRHGLRVDMLAAAAYLLGPISGAAMRFMPRAYRDIISAALALLIIETHNDYVRFHAYQSALFTTPLVVIRILASLLQFWGWLRTILTLVLIGSQFYMAVRAYLDASQNGLARYQLPYIGPIAERWLGEE</sequence>
<reference evidence="6" key="1">
    <citation type="submission" date="2023-03" db="EMBL/GenBank/DDBJ databases">
        <title>Massive genome expansion in bonnet fungi (Mycena s.s.) driven by repeated elements and novel gene families across ecological guilds.</title>
        <authorList>
            <consortium name="Lawrence Berkeley National Laboratory"/>
            <person name="Harder C.B."/>
            <person name="Miyauchi S."/>
            <person name="Viragh M."/>
            <person name="Kuo A."/>
            <person name="Thoen E."/>
            <person name="Andreopoulos B."/>
            <person name="Lu D."/>
            <person name="Skrede I."/>
            <person name="Drula E."/>
            <person name="Henrissat B."/>
            <person name="Morin E."/>
            <person name="Kohler A."/>
            <person name="Barry K."/>
            <person name="LaButti K."/>
            <person name="Morin E."/>
            <person name="Salamov A."/>
            <person name="Lipzen A."/>
            <person name="Mereny Z."/>
            <person name="Hegedus B."/>
            <person name="Baldrian P."/>
            <person name="Stursova M."/>
            <person name="Weitz H."/>
            <person name="Taylor A."/>
            <person name="Grigoriev I.V."/>
            <person name="Nagy L.G."/>
            <person name="Martin F."/>
            <person name="Kauserud H."/>
        </authorList>
    </citation>
    <scope>NUCLEOTIDE SEQUENCE</scope>
    <source>
        <strain evidence="6">CBHHK002</strain>
    </source>
</reference>
<organism evidence="6 7">
    <name type="scientific">Mycena albidolilacea</name>
    <dbReference type="NCBI Taxonomy" id="1033008"/>
    <lineage>
        <taxon>Eukaryota</taxon>
        <taxon>Fungi</taxon>
        <taxon>Dikarya</taxon>
        <taxon>Basidiomycota</taxon>
        <taxon>Agaricomycotina</taxon>
        <taxon>Agaricomycetes</taxon>
        <taxon>Agaricomycetidae</taxon>
        <taxon>Agaricales</taxon>
        <taxon>Marasmiineae</taxon>
        <taxon>Mycenaceae</taxon>
        <taxon>Mycena</taxon>
    </lineage>
</organism>
<feature type="compositionally biased region" description="Low complexity" evidence="5">
    <location>
        <begin position="1"/>
        <end position="16"/>
    </location>
</feature>
<evidence type="ECO:0000313" key="7">
    <source>
        <dbReference type="Proteomes" id="UP001218218"/>
    </source>
</evidence>
<protein>
    <submittedName>
        <fullName evidence="6">Uncharacterized protein</fullName>
    </submittedName>
</protein>
<dbReference type="GO" id="GO:0016020">
    <property type="term" value="C:membrane"/>
    <property type="evidence" value="ECO:0007669"/>
    <property type="project" value="UniProtKB-SubCell"/>
</dbReference>
<dbReference type="PANTHER" id="PTHR36460">
    <property type="entry name" value="UPF0132 DOMAIN PROTEIN (AFU_ORTHOLOGUE AFUA_3G10255)"/>
    <property type="match status" value="1"/>
</dbReference>
<evidence type="ECO:0000256" key="4">
    <source>
        <dbReference type="ARBA" id="ARBA00023136"/>
    </source>
</evidence>
<evidence type="ECO:0000313" key="6">
    <source>
        <dbReference type="EMBL" id="KAJ7357383.1"/>
    </source>
</evidence>
<name>A0AAD7AH53_9AGAR</name>
<evidence type="ECO:0000256" key="1">
    <source>
        <dbReference type="ARBA" id="ARBA00004141"/>
    </source>
</evidence>
<dbReference type="EMBL" id="JARIHO010000008">
    <property type="protein sequence ID" value="KAJ7357383.1"/>
    <property type="molecule type" value="Genomic_DNA"/>
</dbReference>
<comment type="caution">
    <text evidence="6">The sequence shown here is derived from an EMBL/GenBank/DDBJ whole genome shotgun (WGS) entry which is preliminary data.</text>
</comment>
<dbReference type="AlphaFoldDB" id="A0AAD7AH53"/>
<dbReference type="PANTHER" id="PTHR36460:SF1">
    <property type="entry name" value="UPF0132 DOMAIN PROTEIN (AFU_ORTHOLOGUE AFUA_3G10255)"/>
    <property type="match status" value="1"/>
</dbReference>
<keyword evidence="2" id="KW-0812">Transmembrane</keyword>
<proteinExistence type="predicted"/>